<protein>
    <submittedName>
        <fullName evidence="4">Conjugal transfer protein TrbG</fullName>
    </submittedName>
</protein>
<accession>A0A922T594</accession>
<reference evidence="4 5" key="1">
    <citation type="submission" date="2014-06" db="EMBL/GenBank/DDBJ databases">
        <title>Rhizobium pelagicum/R2-400B4.</title>
        <authorList>
            <person name="Kimes N.E."/>
            <person name="Lopez-Perez M."/>
        </authorList>
    </citation>
    <scope>NUCLEOTIDE SEQUENCE [LARGE SCALE GENOMIC DNA]</scope>
    <source>
        <strain evidence="4 5">R2-400B4</strain>
    </source>
</reference>
<dbReference type="RefSeq" id="WP_037164237.1">
    <property type="nucleotide sequence ID" value="NZ_JOKI01000006.1"/>
</dbReference>
<evidence type="ECO:0000313" key="5">
    <source>
        <dbReference type="Proteomes" id="UP000052167"/>
    </source>
</evidence>
<organism evidence="4 5">
    <name type="scientific">Pseudorhizobium pelagicum</name>
    <dbReference type="NCBI Taxonomy" id="1509405"/>
    <lineage>
        <taxon>Bacteria</taxon>
        <taxon>Pseudomonadati</taxon>
        <taxon>Pseudomonadota</taxon>
        <taxon>Alphaproteobacteria</taxon>
        <taxon>Hyphomicrobiales</taxon>
        <taxon>Rhizobiaceae</taxon>
        <taxon>Rhizobium/Agrobacterium group</taxon>
        <taxon>Pseudorhizobium</taxon>
    </lineage>
</organism>
<feature type="chain" id="PRO_5037251066" evidence="3">
    <location>
        <begin position="23"/>
        <end position="270"/>
    </location>
</feature>
<dbReference type="Gene3D" id="2.60.40.2500">
    <property type="match status" value="1"/>
</dbReference>
<dbReference type="Proteomes" id="UP000052167">
    <property type="component" value="Unassembled WGS sequence"/>
</dbReference>
<dbReference type="AlphaFoldDB" id="A0A922T594"/>
<dbReference type="OrthoDB" id="7390264at2"/>
<dbReference type="InterPro" id="IPR038161">
    <property type="entry name" value="VirB9/CagX/TrbG_C_sf"/>
</dbReference>
<comment type="similarity">
    <text evidence="1">Belongs to the TrbG/VirB9 family.</text>
</comment>
<name>A0A922T594_9HYPH</name>
<dbReference type="EMBL" id="JOKJ01000023">
    <property type="protein sequence ID" value="KEQ04774.1"/>
    <property type="molecule type" value="Genomic_DNA"/>
</dbReference>
<proteinExistence type="inferred from homology"/>
<evidence type="ECO:0000256" key="3">
    <source>
        <dbReference type="SAM" id="SignalP"/>
    </source>
</evidence>
<dbReference type="InterPro" id="IPR033645">
    <property type="entry name" value="VirB9/CagX/TrbG_C"/>
</dbReference>
<comment type="caution">
    <text evidence="4">The sequence shown here is derived from an EMBL/GenBank/DDBJ whole genome shotgun (WGS) entry which is preliminary data.</text>
</comment>
<sequence length="270" mass="29931">MRARRPGLTAILLAQLSVSALAAQTPAVGQRDPRVTTVVYRDNDVVRVFATYGFSTMIVFDPDEAFETIALGDSDSWDVVPTERGNILFVKPKARNVKTNMNVVTTKRLYLLELNDQGPDAAGHVFSIRFVYPDRQRDAALRLEAQARTAYPNIAGIDKANVNLAYSFSGNDRLKPSVVFDDGKKTFFRFPATVPAIFAVKADFSETLTNARREGDYLVVDGTATQYTLRDGSDWICIFNLRKPDFGAADADIMAPDRDVEARHRRGSGN</sequence>
<keyword evidence="5" id="KW-1185">Reference proteome</keyword>
<evidence type="ECO:0000313" key="4">
    <source>
        <dbReference type="EMBL" id="KEQ04774.1"/>
    </source>
</evidence>
<dbReference type="InterPro" id="IPR010258">
    <property type="entry name" value="Conjugal_tfr_TrbG/VirB9/CagX"/>
</dbReference>
<evidence type="ECO:0000256" key="1">
    <source>
        <dbReference type="ARBA" id="ARBA00006135"/>
    </source>
</evidence>
<dbReference type="Pfam" id="PF03524">
    <property type="entry name" value="CagX"/>
    <property type="match status" value="1"/>
</dbReference>
<dbReference type="CDD" id="cd06911">
    <property type="entry name" value="VirB9_CagX_TrbG"/>
    <property type="match status" value="1"/>
</dbReference>
<gene>
    <name evidence="4" type="ORF">GV68_12365</name>
</gene>
<evidence type="ECO:0000256" key="2">
    <source>
        <dbReference type="ARBA" id="ARBA00022729"/>
    </source>
</evidence>
<feature type="signal peptide" evidence="3">
    <location>
        <begin position="1"/>
        <end position="22"/>
    </location>
</feature>
<keyword evidence="2 3" id="KW-0732">Signal</keyword>